<evidence type="ECO:0000256" key="1">
    <source>
        <dbReference type="SAM" id="Phobius"/>
    </source>
</evidence>
<protein>
    <submittedName>
        <fullName evidence="2">Uncharacterized protein</fullName>
    </submittedName>
</protein>
<dbReference type="EMBL" id="RPFW01000003">
    <property type="protein sequence ID" value="TVZ04338.1"/>
    <property type="molecule type" value="Genomic_DNA"/>
</dbReference>
<reference evidence="2 3" key="1">
    <citation type="submission" date="2018-11" db="EMBL/GenBank/DDBJ databases">
        <title>Trebonia kvetii gen.nov., sp.nov., a novel acidophilic actinobacterium, and proposal of the new actinobacterial family Treboniaceae fam. nov.</title>
        <authorList>
            <person name="Rapoport D."/>
            <person name="Sagova-Mareckova M."/>
            <person name="Sedlacek I."/>
            <person name="Provaznik J."/>
            <person name="Kralova S."/>
            <person name="Pavlinic D."/>
            <person name="Benes V."/>
            <person name="Kopecky J."/>
        </authorList>
    </citation>
    <scope>NUCLEOTIDE SEQUENCE [LARGE SCALE GENOMIC DNA]</scope>
    <source>
        <strain evidence="2 3">15Tr583</strain>
    </source>
</reference>
<evidence type="ECO:0000313" key="3">
    <source>
        <dbReference type="Proteomes" id="UP000460272"/>
    </source>
</evidence>
<gene>
    <name evidence="2" type="ORF">EAS64_18355</name>
</gene>
<dbReference type="RefSeq" id="WP_145854207.1">
    <property type="nucleotide sequence ID" value="NZ_RPFW01000003.1"/>
</dbReference>
<dbReference type="AlphaFoldDB" id="A0A6P2BZG9"/>
<sequence length="166" mass="17804">MYQRFPGDAAPPQEPASPATVPQSVLRAVQVMYVGLAASLLGIIIDLTTLSSTRSEILKRNPSFTTAQVNTAEHVEVGFLVVGGLIGAALWLWMAQSCKAGKGWARVVSTVFFAIDTVSVLVGATGVQGGGLARFYGFVVWVIGLVAIILLWQRSSSDYFRSPPRY</sequence>
<feature type="transmembrane region" description="Helical" evidence="1">
    <location>
        <begin position="107"/>
        <end position="127"/>
    </location>
</feature>
<keyword evidence="1" id="KW-0812">Transmembrane</keyword>
<dbReference type="Proteomes" id="UP000460272">
    <property type="component" value="Unassembled WGS sequence"/>
</dbReference>
<dbReference type="OrthoDB" id="4337876at2"/>
<evidence type="ECO:0000313" key="2">
    <source>
        <dbReference type="EMBL" id="TVZ04338.1"/>
    </source>
</evidence>
<feature type="transmembrane region" description="Helical" evidence="1">
    <location>
        <begin position="77"/>
        <end position="95"/>
    </location>
</feature>
<feature type="transmembrane region" description="Helical" evidence="1">
    <location>
        <begin position="31"/>
        <end position="50"/>
    </location>
</feature>
<accession>A0A6P2BZG9</accession>
<name>A0A6P2BZG9_9ACTN</name>
<comment type="caution">
    <text evidence="2">The sequence shown here is derived from an EMBL/GenBank/DDBJ whole genome shotgun (WGS) entry which is preliminary data.</text>
</comment>
<keyword evidence="1" id="KW-1133">Transmembrane helix</keyword>
<keyword evidence="1" id="KW-0472">Membrane</keyword>
<organism evidence="2 3">
    <name type="scientific">Trebonia kvetii</name>
    <dbReference type="NCBI Taxonomy" id="2480626"/>
    <lineage>
        <taxon>Bacteria</taxon>
        <taxon>Bacillati</taxon>
        <taxon>Actinomycetota</taxon>
        <taxon>Actinomycetes</taxon>
        <taxon>Streptosporangiales</taxon>
        <taxon>Treboniaceae</taxon>
        <taxon>Trebonia</taxon>
    </lineage>
</organism>
<feature type="transmembrane region" description="Helical" evidence="1">
    <location>
        <begin position="133"/>
        <end position="152"/>
    </location>
</feature>
<proteinExistence type="predicted"/>
<keyword evidence="3" id="KW-1185">Reference proteome</keyword>